<evidence type="ECO:0000256" key="2">
    <source>
        <dbReference type="ARBA" id="ARBA00023444"/>
    </source>
</evidence>
<reference evidence="10 11" key="1">
    <citation type="submission" date="2019-03" db="EMBL/GenBank/DDBJ databases">
        <title>Genomic Encyclopedia of Type Strains, Phase IV (KMG-IV): sequencing the most valuable type-strain genomes for metagenomic binning, comparative biology and taxonomic classification.</title>
        <authorList>
            <person name="Goeker M."/>
        </authorList>
    </citation>
    <scope>NUCLEOTIDE SEQUENCE [LARGE SCALE GENOMIC DNA]</scope>
    <source>
        <strain evidence="10 11">DSM 19610</strain>
    </source>
</reference>
<keyword evidence="1" id="KW-0456">Lyase</keyword>
<feature type="domain" description="Siroheme decarboxylase NirL-like HTH" evidence="9">
    <location>
        <begin position="5"/>
        <end position="49"/>
    </location>
</feature>
<evidence type="ECO:0000256" key="5">
    <source>
        <dbReference type="ARBA" id="ARBA00023471"/>
    </source>
</evidence>
<dbReference type="InterPro" id="IPR050684">
    <property type="entry name" value="HTH-Siroheme_Decarb"/>
</dbReference>
<dbReference type="Gene3D" id="1.10.10.10">
    <property type="entry name" value="Winged helix-like DNA-binding domain superfamily/Winged helix DNA-binding domain"/>
    <property type="match status" value="1"/>
</dbReference>
<dbReference type="PANTHER" id="PTHR43413:SF1">
    <property type="entry name" value="SIROHEME DECARBOXYLASE NIRL SUBUNIT"/>
    <property type="match status" value="1"/>
</dbReference>
<evidence type="ECO:0000256" key="7">
    <source>
        <dbReference type="ARBA" id="ARBA00048470"/>
    </source>
</evidence>
<evidence type="ECO:0000313" key="10">
    <source>
        <dbReference type="EMBL" id="TCK17600.1"/>
    </source>
</evidence>
<comment type="subunit">
    <text evidence="4">Probably forms a complex composed of NirD, NirL, NirG and NirH. All proteins are required for the total conversion of siroheme to didecarboxysiroheme.</text>
</comment>
<evidence type="ECO:0000256" key="1">
    <source>
        <dbReference type="ARBA" id="ARBA00023239"/>
    </source>
</evidence>
<sequence length="147" mass="16879">MDDLDRRIINQLQGGFPVSARPYRDAARKLDTSESELITRIRCMLDDGLLTRFGPLFHAERMGGALSLCALKVPQARFDEVVGKVNSFPEVAHNYQREHEMNMWFVLATETPQQLDEAIQNIERCTGLEVYNFPKQTEYYVGLNLQV</sequence>
<dbReference type="PANTHER" id="PTHR43413">
    <property type="entry name" value="TRANSCRIPTIONAL REGULATOR, ASNC FAMILY"/>
    <property type="match status" value="1"/>
</dbReference>
<dbReference type="InterPro" id="IPR040523">
    <property type="entry name" value="AsnC_trans_reg2"/>
</dbReference>
<evidence type="ECO:0000259" key="9">
    <source>
        <dbReference type="Pfam" id="PF22451"/>
    </source>
</evidence>
<dbReference type="GO" id="GO:0016829">
    <property type="term" value="F:lyase activity"/>
    <property type="evidence" value="ECO:0007669"/>
    <property type="project" value="UniProtKB-KW"/>
</dbReference>
<dbReference type="OrthoDB" id="5568033at2"/>
<gene>
    <name evidence="10" type="ORF">DFR30_0834</name>
</gene>
<dbReference type="AlphaFoldDB" id="A0A4R1HBP4"/>
<comment type="function">
    <text evidence="6">Involved in heme d1 biosynthesis. Catalyzes the decarboxylation of siroheme into didecarboxysiroheme.</text>
</comment>
<dbReference type="Proteomes" id="UP000295707">
    <property type="component" value="Unassembled WGS sequence"/>
</dbReference>
<feature type="domain" description="Siroheme decarboxylase AsnC-like ligand binding" evidence="8">
    <location>
        <begin position="67"/>
        <end position="136"/>
    </location>
</feature>
<dbReference type="EC" id="4.1.1.111" evidence="5"/>
<proteinExistence type="inferred from homology"/>
<dbReference type="Pfam" id="PF17805">
    <property type="entry name" value="AsnC_trans_reg2"/>
    <property type="match status" value="1"/>
</dbReference>
<dbReference type="InterPro" id="IPR036388">
    <property type="entry name" value="WH-like_DNA-bd_sf"/>
</dbReference>
<comment type="pathway">
    <text evidence="2">Porphyrin-containing compound metabolism.</text>
</comment>
<dbReference type="InterPro" id="IPR053953">
    <property type="entry name" value="NirdL-like_HTH"/>
</dbReference>
<dbReference type="Pfam" id="PF22451">
    <property type="entry name" value="NirdL-like_HTH"/>
    <property type="match status" value="1"/>
</dbReference>
<accession>A0A4R1HBP4</accession>
<keyword evidence="11" id="KW-1185">Reference proteome</keyword>
<name>A0A4R1HBP4_9GAMM</name>
<evidence type="ECO:0000259" key="8">
    <source>
        <dbReference type="Pfam" id="PF17805"/>
    </source>
</evidence>
<comment type="catalytic activity">
    <reaction evidence="7">
        <text>siroheme + 2 H(+) = 12,18-didecarboxysiroheme + 2 CO2</text>
        <dbReference type="Rhea" id="RHEA:19093"/>
        <dbReference type="ChEBI" id="CHEBI:15378"/>
        <dbReference type="ChEBI" id="CHEBI:16526"/>
        <dbReference type="ChEBI" id="CHEBI:60052"/>
        <dbReference type="ChEBI" id="CHEBI:140497"/>
        <dbReference type="EC" id="4.1.1.111"/>
    </reaction>
</comment>
<comment type="similarity">
    <text evidence="3">Belongs to the Ahb/Nir family.</text>
</comment>
<protein>
    <recommendedName>
        <fullName evidence="5">siroheme decarboxylase</fullName>
        <ecNumber evidence="5">4.1.1.111</ecNumber>
    </recommendedName>
</protein>
<evidence type="ECO:0000256" key="4">
    <source>
        <dbReference type="ARBA" id="ARBA00023465"/>
    </source>
</evidence>
<dbReference type="RefSeq" id="WP_132971465.1">
    <property type="nucleotide sequence ID" value="NZ_SMFX01000001.1"/>
</dbReference>
<evidence type="ECO:0000313" key="11">
    <source>
        <dbReference type="Proteomes" id="UP000295707"/>
    </source>
</evidence>
<dbReference type="EMBL" id="SMFX01000001">
    <property type="protein sequence ID" value="TCK17600.1"/>
    <property type="molecule type" value="Genomic_DNA"/>
</dbReference>
<evidence type="ECO:0000256" key="3">
    <source>
        <dbReference type="ARBA" id="ARBA00023457"/>
    </source>
</evidence>
<evidence type="ECO:0000256" key="6">
    <source>
        <dbReference type="ARBA" id="ARBA00045291"/>
    </source>
</evidence>
<comment type="caution">
    <text evidence="10">The sequence shown here is derived from an EMBL/GenBank/DDBJ whole genome shotgun (WGS) entry which is preliminary data.</text>
</comment>
<organism evidence="10 11">
    <name type="scientific">Thiogranum longum</name>
    <dbReference type="NCBI Taxonomy" id="1537524"/>
    <lineage>
        <taxon>Bacteria</taxon>
        <taxon>Pseudomonadati</taxon>
        <taxon>Pseudomonadota</taxon>
        <taxon>Gammaproteobacteria</taxon>
        <taxon>Chromatiales</taxon>
        <taxon>Ectothiorhodospiraceae</taxon>
        <taxon>Thiogranum</taxon>
    </lineage>
</organism>
<dbReference type="Gene3D" id="3.30.70.3460">
    <property type="match status" value="1"/>
</dbReference>